<keyword evidence="7" id="KW-1185">Reference proteome</keyword>
<evidence type="ECO:0000256" key="2">
    <source>
        <dbReference type="ARBA" id="ARBA00023015"/>
    </source>
</evidence>
<evidence type="ECO:0000259" key="5">
    <source>
        <dbReference type="PROSITE" id="PS50931"/>
    </source>
</evidence>
<dbReference type="PRINTS" id="PR00039">
    <property type="entry name" value="HTHLYSR"/>
</dbReference>
<dbReference type="PANTHER" id="PTHR30126">
    <property type="entry name" value="HTH-TYPE TRANSCRIPTIONAL REGULATOR"/>
    <property type="match status" value="1"/>
</dbReference>
<comment type="similarity">
    <text evidence="1">Belongs to the LysR transcriptional regulatory family.</text>
</comment>
<protein>
    <submittedName>
        <fullName evidence="6">LysR family transcriptional regulator</fullName>
    </submittedName>
</protein>
<feature type="domain" description="HTH lysR-type" evidence="5">
    <location>
        <begin position="3"/>
        <end position="60"/>
    </location>
</feature>
<keyword evidence="3" id="KW-0238">DNA-binding</keyword>
<keyword evidence="4" id="KW-0804">Transcription</keyword>
<dbReference type="RefSeq" id="WP_149297019.1">
    <property type="nucleotide sequence ID" value="NZ_CP043473.1"/>
</dbReference>
<dbReference type="SUPFAM" id="SSF53850">
    <property type="entry name" value="Periplasmic binding protein-like II"/>
    <property type="match status" value="1"/>
</dbReference>
<dbReference type="GO" id="GO:0000976">
    <property type="term" value="F:transcription cis-regulatory region binding"/>
    <property type="evidence" value="ECO:0007669"/>
    <property type="project" value="TreeGrafter"/>
</dbReference>
<dbReference type="InterPro" id="IPR036388">
    <property type="entry name" value="WH-like_DNA-bd_sf"/>
</dbReference>
<dbReference type="Gene3D" id="3.40.190.10">
    <property type="entry name" value="Periplasmic binding protein-like II"/>
    <property type="match status" value="2"/>
</dbReference>
<proteinExistence type="inferred from homology"/>
<dbReference type="EMBL" id="CP043473">
    <property type="protein sequence ID" value="QEL56372.1"/>
    <property type="molecule type" value="Genomic_DNA"/>
</dbReference>
<dbReference type="InterPro" id="IPR036390">
    <property type="entry name" value="WH_DNA-bd_sf"/>
</dbReference>
<evidence type="ECO:0000313" key="6">
    <source>
        <dbReference type="EMBL" id="QEL56372.1"/>
    </source>
</evidence>
<evidence type="ECO:0000256" key="4">
    <source>
        <dbReference type="ARBA" id="ARBA00023163"/>
    </source>
</evidence>
<sequence>MSISLDDLQLLLDAAELGSFSQAAARRGWSQPQVSARMAQLEAELGVSLFHRHRRGAEATAACLSFLPAARAALNAYADGRQTLVLGDGLPQVRLATLPSLAGVVFGPLASRLAEAPLELRCDTDHSPQILQKLLAGEADIGFMLERPTMAGMEQEVLCQSPVVAVAAATHPLAGEGELSLSQLAAYPLAPQRWGDAVDDLLRRLRPLRRTARPIHVLQPATAVRDLALWHGYVGFVPRLSVWQELEQGLLTELSLAEPELGQWRVTMAWRGGKRPLQARDAVLQAAREMARVWG</sequence>
<dbReference type="Gene3D" id="1.10.10.10">
    <property type="entry name" value="Winged helix-like DNA-binding domain superfamily/Winged helix DNA-binding domain"/>
    <property type="match status" value="1"/>
</dbReference>
<dbReference type="AlphaFoldDB" id="A0A5C1DI98"/>
<evidence type="ECO:0000313" key="7">
    <source>
        <dbReference type="Proteomes" id="UP000322079"/>
    </source>
</evidence>
<dbReference type="Proteomes" id="UP000322079">
    <property type="component" value="Chromosome"/>
</dbReference>
<organism evidence="6 7">
    <name type="scientific">Chromobacterium paludis</name>
    <dbReference type="NCBI Taxonomy" id="2605945"/>
    <lineage>
        <taxon>Bacteria</taxon>
        <taxon>Pseudomonadati</taxon>
        <taxon>Pseudomonadota</taxon>
        <taxon>Betaproteobacteria</taxon>
        <taxon>Neisseriales</taxon>
        <taxon>Chromobacteriaceae</taxon>
        <taxon>Chromobacterium</taxon>
    </lineage>
</organism>
<dbReference type="PROSITE" id="PS50931">
    <property type="entry name" value="HTH_LYSR"/>
    <property type="match status" value="1"/>
</dbReference>
<evidence type="ECO:0000256" key="3">
    <source>
        <dbReference type="ARBA" id="ARBA00023125"/>
    </source>
</evidence>
<dbReference type="SUPFAM" id="SSF46785">
    <property type="entry name" value="Winged helix' DNA-binding domain"/>
    <property type="match status" value="1"/>
</dbReference>
<name>A0A5C1DI98_9NEIS</name>
<dbReference type="PANTHER" id="PTHR30126:SF91">
    <property type="entry name" value="LYSR FAMILY TRANSCRIPTIONAL REGULATOR"/>
    <property type="match status" value="1"/>
</dbReference>
<dbReference type="InterPro" id="IPR005119">
    <property type="entry name" value="LysR_subst-bd"/>
</dbReference>
<keyword evidence="2" id="KW-0805">Transcription regulation</keyword>
<reference evidence="6 7" key="1">
    <citation type="submission" date="2019-08" db="EMBL/GenBank/DDBJ databases">
        <title>Chromobacterium paludis, a novel bacterium isolated from a Maryland marsh pond.</title>
        <authorList>
            <person name="Blackburn M.B."/>
            <person name="Gundersen-Rindal D.E."/>
        </authorList>
    </citation>
    <scope>NUCLEOTIDE SEQUENCE [LARGE SCALE GENOMIC DNA]</scope>
    <source>
        <strain evidence="7">IIBBL 257-1</strain>
    </source>
</reference>
<gene>
    <name evidence="6" type="ORF">FYK34_12790</name>
</gene>
<evidence type="ECO:0000256" key="1">
    <source>
        <dbReference type="ARBA" id="ARBA00009437"/>
    </source>
</evidence>
<accession>A0A5C1DI98</accession>
<dbReference type="CDD" id="cd05466">
    <property type="entry name" value="PBP2_LTTR_substrate"/>
    <property type="match status" value="1"/>
</dbReference>
<dbReference type="InterPro" id="IPR000847">
    <property type="entry name" value="LysR_HTH_N"/>
</dbReference>
<dbReference type="Pfam" id="PF03466">
    <property type="entry name" value="LysR_substrate"/>
    <property type="match status" value="1"/>
</dbReference>
<dbReference type="KEGG" id="chrm:FYK34_12790"/>
<dbReference type="Pfam" id="PF00126">
    <property type="entry name" value="HTH_1"/>
    <property type="match status" value="1"/>
</dbReference>
<dbReference type="GO" id="GO:0003700">
    <property type="term" value="F:DNA-binding transcription factor activity"/>
    <property type="evidence" value="ECO:0007669"/>
    <property type="project" value="InterPro"/>
</dbReference>